<protein>
    <submittedName>
        <fullName evidence="2">SusD/RagB family nutrient-binding outer membrane lipoprotein</fullName>
    </submittedName>
</protein>
<proteinExistence type="predicted"/>
<dbReference type="WBParaSite" id="ES5_v2.g27005.t1">
    <property type="protein sequence ID" value="ES5_v2.g27005.t1"/>
    <property type="gene ID" value="ES5_v2.g27005"/>
</dbReference>
<name>A0AC34GBL1_9BILA</name>
<accession>A0AC34GBL1</accession>
<sequence length="374" mass="42595">MTPSAIAVFQNQDIAFHGDINKWIQYMNALRLKYALRISGVDETTAKTHINDVLSKNNLPQTDMVWQMPYKLDVKGGGEWTRGLYEAWPGTFITDIIMKRMNYGTTKYEAGTDDPRLPVIAFPTKYSDFANSIGDYRGVSMNADAQKAPYNAGDKYYTGGLDGDINEHFKQNSKSFYNFATITMNNVFPVYMMTKAEVDLILAEVSLKNLGNTGKTASDHIKNAIGNSTDFWYARNAESSFATNQKILHPTKPDAGTVSAYANIVATKYNAKASIDDKLEIIMQQKYIHLNIMCPYELWTELRRTRHPKLEPMTFNGKVMKPLPERLRYPTGEQETNPDNYAKVKSDDNFTNPIFWVPQNLRNVNPYWSNSNFE</sequence>
<evidence type="ECO:0000313" key="1">
    <source>
        <dbReference type="Proteomes" id="UP000887579"/>
    </source>
</evidence>
<evidence type="ECO:0000313" key="2">
    <source>
        <dbReference type="WBParaSite" id="ES5_v2.g27005.t1"/>
    </source>
</evidence>
<organism evidence="1 2">
    <name type="scientific">Panagrolaimus sp. ES5</name>
    <dbReference type="NCBI Taxonomy" id="591445"/>
    <lineage>
        <taxon>Eukaryota</taxon>
        <taxon>Metazoa</taxon>
        <taxon>Ecdysozoa</taxon>
        <taxon>Nematoda</taxon>
        <taxon>Chromadorea</taxon>
        <taxon>Rhabditida</taxon>
        <taxon>Tylenchina</taxon>
        <taxon>Panagrolaimomorpha</taxon>
        <taxon>Panagrolaimoidea</taxon>
        <taxon>Panagrolaimidae</taxon>
        <taxon>Panagrolaimus</taxon>
    </lineage>
</organism>
<dbReference type="Proteomes" id="UP000887579">
    <property type="component" value="Unplaced"/>
</dbReference>
<reference evidence="2" key="1">
    <citation type="submission" date="2022-11" db="UniProtKB">
        <authorList>
            <consortium name="WormBaseParasite"/>
        </authorList>
    </citation>
    <scope>IDENTIFICATION</scope>
</reference>